<feature type="region of interest" description="Disordered" evidence="1">
    <location>
        <begin position="403"/>
        <end position="431"/>
    </location>
</feature>
<feature type="compositionally biased region" description="Low complexity" evidence="1">
    <location>
        <begin position="422"/>
        <end position="431"/>
    </location>
</feature>
<dbReference type="InterPro" id="IPR009003">
    <property type="entry name" value="Peptidase_S1_PA"/>
</dbReference>
<dbReference type="PROSITE" id="PS00134">
    <property type="entry name" value="TRYPSIN_HIS"/>
    <property type="match status" value="1"/>
</dbReference>
<dbReference type="SUPFAM" id="SSF50494">
    <property type="entry name" value="Trypsin-like serine proteases"/>
    <property type="match status" value="1"/>
</dbReference>
<evidence type="ECO:0000256" key="2">
    <source>
        <dbReference type="SAM" id="SignalP"/>
    </source>
</evidence>
<name>A0A426Q0E9_9CORY</name>
<evidence type="ECO:0000256" key="1">
    <source>
        <dbReference type="SAM" id="MobiDB-lite"/>
    </source>
</evidence>
<keyword evidence="2" id="KW-0732">Signal</keyword>
<feature type="chain" id="PRO_5039516303" description="Peptidase S1 domain-containing protein" evidence="2">
    <location>
        <begin position="35"/>
        <end position="467"/>
    </location>
</feature>
<dbReference type="Gene3D" id="2.40.10.10">
    <property type="entry name" value="Trypsin-like serine proteases"/>
    <property type="match status" value="2"/>
</dbReference>
<dbReference type="InterPro" id="IPR043504">
    <property type="entry name" value="Peptidase_S1_PA_chymotrypsin"/>
</dbReference>
<evidence type="ECO:0000313" key="3">
    <source>
        <dbReference type="EMBL" id="RRO87479.1"/>
    </source>
</evidence>
<accession>A0A426Q0E9</accession>
<organism evidence="3 4">
    <name type="scientific">Corynebacterium bovis</name>
    <dbReference type="NCBI Taxonomy" id="36808"/>
    <lineage>
        <taxon>Bacteria</taxon>
        <taxon>Bacillati</taxon>
        <taxon>Actinomycetota</taxon>
        <taxon>Actinomycetes</taxon>
        <taxon>Mycobacteriales</taxon>
        <taxon>Corynebacteriaceae</taxon>
        <taxon>Corynebacterium</taxon>
    </lineage>
</organism>
<dbReference type="Proteomes" id="UP000276526">
    <property type="component" value="Unassembled WGS sequence"/>
</dbReference>
<sequence length="467" mass="48573">MIRPTRFPLSRLRPRAVAVSVAGVVALTTGAVGAGTAGAVTLGAGDPVRIPAAESEVTDAGIHTTTGLCTAGIPGTVTDPDGTTHRVMITAGHCAASPFEDITGEFHVPTPEGDRHVGTARDVRALGFVDGDPANGLETAEDDAAAVDEDDPVAFLDQAFNMPDYAVVAVDDDVEMNGSTYSVDSEGRRYGSPIPLTRVRDYPDLDQRQVSLDNLGQPVCKDGNRTGRSCGFQLFRTANGVWSVNVRLSQGDSGGPAYDPKTGEVVGVSSQAIGPFQRYQPLDVPVERVYGAPDGQAADTFRIAPATGEHDTFRTMDDDIIALMTWYDEHEPAADEPEAGDPTSSAPDAFPAPELPQLPELPQVPQVQAPQLPQLPQVPQVQAPQLPELPELPQLPQLPQLGAQAGAADQVGTPEVQEPAPTTSAGSSDAVAADLLAAGDTARQAVNDGIRTAAAAVAPGVEVPDVV</sequence>
<reference evidence="3 4" key="1">
    <citation type="submission" date="2018-01" db="EMBL/GenBank/DDBJ databases">
        <title>Twenty Corynebacterium bovis Genomes.</title>
        <authorList>
            <person name="Gulvik C.A."/>
        </authorList>
    </citation>
    <scope>NUCLEOTIDE SEQUENCE [LARGE SCALE GENOMIC DNA]</scope>
    <source>
        <strain evidence="3 4">F6900</strain>
    </source>
</reference>
<dbReference type="GO" id="GO:0006508">
    <property type="term" value="P:proteolysis"/>
    <property type="evidence" value="ECO:0007669"/>
    <property type="project" value="InterPro"/>
</dbReference>
<dbReference type="GO" id="GO:0004252">
    <property type="term" value="F:serine-type endopeptidase activity"/>
    <property type="evidence" value="ECO:0007669"/>
    <property type="project" value="InterPro"/>
</dbReference>
<protein>
    <recommendedName>
        <fullName evidence="5">Peptidase S1 domain-containing protein</fullName>
    </recommendedName>
</protein>
<gene>
    <name evidence="3" type="ORF">CXF48_02825</name>
</gene>
<feature type="signal peptide" evidence="2">
    <location>
        <begin position="1"/>
        <end position="34"/>
    </location>
</feature>
<evidence type="ECO:0008006" key="5">
    <source>
        <dbReference type="Google" id="ProtNLM"/>
    </source>
</evidence>
<comment type="caution">
    <text evidence="3">The sequence shown here is derived from an EMBL/GenBank/DDBJ whole genome shotgun (WGS) entry which is preliminary data.</text>
</comment>
<dbReference type="EMBL" id="PQNK01000003">
    <property type="protein sequence ID" value="RRO87479.1"/>
    <property type="molecule type" value="Genomic_DNA"/>
</dbReference>
<dbReference type="InterPro" id="IPR018114">
    <property type="entry name" value="TRYPSIN_HIS"/>
</dbReference>
<evidence type="ECO:0000313" key="4">
    <source>
        <dbReference type="Proteomes" id="UP000276526"/>
    </source>
</evidence>
<dbReference type="RefSeq" id="WP_125206992.1">
    <property type="nucleotide sequence ID" value="NZ_PQNK01000003.1"/>
</dbReference>
<dbReference type="AlphaFoldDB" id="A0A426Q0E9"/>
<feature type="region of interest" description="Disordered" evidence="1">
    <location>
        <begin position="333"/>
        <end position="358"/>
    </location>
</feature>
<proteinExistence type="predicted"/>